<organism evidence="3 4">
    <name type="scientific">Paenibacillus allorhizosphaerae</name>
    <dbReference type="NCBI Taxonomy" id="2849866"/>
    <lineage>
        <taxon>Bacteria</taxon>
        <taxon>Bacillati</taxon>
        <taxon>Bacillota</taxon>
        <taxon>Bacilli</taxon>
        <taxon>Bacillales</taxon>
        <taxon>Paenibacillaceae</taxon>
        <taxon>Paenibacillus</taxon>
    </lineage>
</organism>
<dbReference type="InterPro" id="IPR055170">
    <property type="entry name" value="GFO_IDH_MocA-like_dom"/>
</dbReference>
<keyword evidence="3" id="KW-0560">Oxidoreductase</keyword>
<gene>
    <name evidence="3" type="primary">iolW_2</name>
    <name evidence="3" type="ORF">PAECIP111802_03079</name>
</gene>
<name>A0ABM8VI93_9BACL</name>
<dbReference type="EMBL" id="CAJVCE010000008">
    <property type="protein sequence ID" value="CAG7643807.1"/>
    <property type="molecule type" value="Genomic_DNA"/>
</dbReference>
<evidence type="ECO:0000259" key="1">
    <source>
        <dbReference type="Pfam" id="PF01408"/>
    </source>
</evidence>
<dbReference type="Pfam" id="PF22725">
    <property type="entry name" value="GFO_IDH_MocA_C3"/>
    <property type="match status" value="1"/>
</dbReference>
<dbReference type="Pfam" id="PF01408">
    <property type="entry name" value="GFO_IDH_MocA"/>
    <property type="match status" value="1"/>
</dbReference>
<feature type="domain" description="Gfo/Idh/MocA-like oxidoreductase N-terminal" evidence="1">
    <location>
        <begin position="9"/>
        <end position="129"/>
    </location>
</feature>
<proteinExistence type="predicted"/>
<reference evidence="3 4" key="1">
    <citation type="submission" date="2021-06" db="EMBL/GenBank/DDBJ databases">
        <authorList>
            <person name="Criscuolo A."/>
        </authorList>
    </citation>
    <scope>NUCLEOTIDE SEQUENCE [LARGE SCALE GENOMIC DNA]</scope>
    <source>
        <strain evidence="4">CIP 111802</strain>
    </source>
</reference>
<dbReference type="GO" id="GO:0102497">
    <property type="term" value="F:scyllo-inositol dehydrogenase (NADP+) activity"/>
    <property type="evidence" value="ECO:0007669"/>
    <property type="project" value="UniProtKB-EC"/>
</dbReference>
<evidence type="ECO:0000259" key="2">
    <source>
        <dbReference type="Pfam" id="PF22725"/>
    </source>
</evidence>
<feature type="domain" description="GFO/IDH/MocA-like oxidoreductase" evidence="2">
    <location>
        <begin position="137"/>
        <end position="256"/>
    </location>
</feature>
<protein>
    <submittedName>
        <fullName evidence="3">Scyllo-inositol 2-dehydrogenase (NADP(+)) IolW</fullName>
        <ecNumber evidence="3">1.1.1.371</ecNumber>
    </submittedName>
</protein>
<dbReference type="Proteomes" id="UP000730618">
    <property type="component" value="Unassembled WGS sequence"/>
</dbReference>
<dbReference type="PANTHER" id="PTHR43708:SF8">
    <property type="entry name" value="OXIDOREDUCTASE"/>
    <property type="match status" value="1"/>
</dbReference>
<accession>A0ABM8VI93</accession>
<dbReference type="InterPro" id="IPR051317">
    <property type="entry name" value="Gfo/Idh/MocA_oxidoreduct"/>
</dbReference>
<dbReference type="PANTHER" id="PTHR43708">
    <property type="entry name" value="CONSERVED EXPRESSED OXIDOREDUCTASE (EUROFUNG)"/>
    <property type="match status" value="1"/>
</dbReference>
<dbReference type="EC" id="1.1.1.371" evidence="3"/>
<evidence type="ECO:0000313" key="3">
    <source>
        <dbReference type="EMBL" id="CAG7643807.1"/>
    </source>
</evidence>
<sequence length="339" mass="38169">MSTNQTKIRGAVIGYGGAFNMGKSHGNHMKRVGFEFSAACDLDPARMEQAAQDFPGLRTYTDVQDLLAQPDIDLVTVITPHNTHAALAEQVLLNGKHCILEKPMCIHADDADKLVKLAKEKGLMLSVFHNRRWDGWYLTVKDLMEKGVIGDIFHVEMFMGGYSAPKEWWRENKEISGGAFYDWGAHYIDYLLGIVPGKIRSVRGTIHNRVWHQKTNEDQVDSMIFFENGAIAHVEISSIARVGKARFRILGTKGAVEVINTKDGKLNLYTDADGQNQLSEVEFLKDRQSAYYDNIADYLLRGAELIVKPEEARRIIAVIETTERSAKEAKELPVPYENE</sequence>
<dbReference type="RefSeq" id="WP_218099412.1">
    <property type="nucleotide sequence ID" value="NZ_CAJVCE010000008.1"/>
</dbReference>
<keyword evidence="4" id="KW-1185">Reference proteome</keyword>
<comment type="caution">
    <text evidence="3">The sequence shown here is derived from an EMBL/GenBank/DDBJ whole genome shotgun (WGS) entry which is preliminary data.</text>
</comment>
<evidence type="ECO:0000313" key="4">
    <source>
        <dbReference type="Proteomes" id="UP000730618"/>
    </source>
</evidence>
<dbReference type="InterPro" id="IPR000683">
    <property type="entry name" value="Gfo/Idh/MocA-like_OxRdtase_N"/>
</dbReference>